<organism evidence="2 3">
    <name type="scientific">Streptosporangium amethystogenes subsp. fukuiense</name>
    <dbReference type="NCBI Taxonomy" id="698418"/>
    <lineage>
        <taxon>Bacteria</taxon>
        <taxon>Bacillati</taxon>
        <taxon>Actinomycetota</taxon>
        <taxon>Actinomycetes</taxon>
        <taxon>Streptosporangiales</taxon>
        <taxon>Streptosporangiaceae</taxon>
        <taxon>Streptosporangium</taxon>
    </lineage>
</organism>
<sequence>MQRLRDTWLNRFTFLASRPTVIAMIAGVDSVFDLPAVLRPGVRQDGEHDVPEAGEKLAAALPADSGASQGSDGEEFRPVGG</sequence>
<comment type="caution">
    <text evidence="2">The sequence shown here is derived from an EMBL/GenBank/DDBJ whole genome shotgun (WGS) entry which is preliminary data.</text>
</comment>
<dbReference type="Proteomes" id="UP001596514">
    <property type="component" value="Unassembled WGS sequence"/>
</dbReference>
<evidence type="ECO:0000313" key="2">
    <source>
        <dbReference type="EMBL" id="MFC7604417.1"/>
    </source>
</evidence>
<name>A0ABW2T7H7_9ACTN</name>
<dbReference type="RefSeq" id="WP_343961341.1">
    <property type="nucleotide sequence ID" value="NZ_BAAAGK010000005.1"/>
</dbReference>
<accession>A0ABW2T7H7</accession>
<reference evidence="3" key="1">
    <citation type="journal article" date="2019" name="Int. J. Syst. Evol. Microbiol.">
        <title>The Global Catalogue of Microorganisms (GCM) 10K type strain sequencing project: providing services to taxonomists for standard genome sequencing and annotation.</title>
        <authorList>
            <consortium name="The Broad Institute Genomics Platform"/>
            <consortium name="The Broad Institute Genome Sequencing Center for Infectious Disease"/>
            <person name="Wu L."/>
            <person name="Ma J."/>
        </authorList>
    </citation>
    <scope>NUCLEOTIDE SEQUENCE [LARGE SCALE GENOMIC DNA]</scope>
    <source>
        <strain evidence="3">JCM 10083</strain>
    </source>
</reference>
<dbReference type="EMBL" id="JBHTEE010000001">
    <property type="protein sequence ID" value="MFC7604417.1"/>
    <property type="molecule type" value="Genomic_DNA"/>
</dbReference>
<keyword evidence="3" id="KW-1185">Reference proteome</keyword>
<evidence type="ECO:0000313" key="3">
    <source>
        <dbReference type="Proteomes" id="UP001596514"/>
    </source>
</evidence>
<feature type="region of interest" description="Disordered" evidence="1">
    <location>
        <begin position="62"/>
        <end position="81"/>
    </location>
</feature>
<evidence type="ECO:0000256" key="1">
    <source>
        <dbReference type="SAM" id="MobiDB-lite"/>
    </source>
</evidence>
<protein>
    <submittedName>
        <fullName evidence="2">Uncharacterized protein</fullName>
    </submittedName>
</protein>
<gene>
    <name evidence="2" type="ORF">ACFQVD_30330</name>
</gene>
<proteinExistence type="predicted"/>